<evidence type="ECO:0000313" key="2">
    <source>
        <dbReference type="Proteomes" id="UP001153461"/>
    </source>
</evidence>
<dbReference type="OrthoDB" id="10508664at2759"/>
<dbReference type="EMBL" id="CAJVNV010000641">
    <property type="protein sequence ID" value="CAG8330842.1"/>
    <property type="molecule type" value="Genomic_DNA"/>
</dbReference>
<name>A0A9W4IRX5_PENNA</name>
<comment type="caution">
    <text evidence="1">The sequence shown here is derived from an EMBL/GenBank/DDBJ whole genome shotgun (WGS) entry which is preliminary data.</text>
</comment>
<gene>
    <name evidence="1" type="ORF">PNAL_LOCUS10592</name>
</gene>
<sequence>MSSYALFARHLTRAAVSEKTRQRTYLHSTDMRSRPSYSVYRSEPVHGSRLFVVDPRDYEMAANFARRRYDSVKVSVDVEMREPRRPALHSYTRLSVDVETRQPRRTHKNARFDDGVNYEIRYPSSEARSRNTRDSDIRYETRVPGAIYSGLRGVSCSGRRVLGHRGQGACPWF</sequence>
<dbReference type="AlphaFoldDB" id="A0A9W4IRX5"/>
<accession>A0A9W4IRX5</accession>
<organism evidence="1 2">
    <name type="scientific">Penicillium nalgiovense</name>
    <dbReference type="NCBI Taxonomy" id="60175"/>
    <lineage>
        <taxon>Eukaryota</taxon>
        <taxon>Fungi</taxon>
        <taxon>Dikarya</taxon>
        <taxon>Ascomycota</taxon>
        <taxon>Pezizomycotina</taxon>
        <taxon>Eurotiomycetes</taxon>
        <taxon>Eurotiomycetidae</taxon>
        <taxon>Eurotiales</taxon>
        <taxon>Aspergillaceae</taxon>
        <taxon>Penicillium</taxon>
    </lineage>
</organism>
<reference evidence="1" key="1">
    <citation type="submission" date="2021-07" db="EMBL/GenBank/DDBJ databases">
        <authorList>
            <person name="Branca A.L. A."/>
        </authorList>
    </citation>
    <scope>NUCLEOTIDE SEQUENCE</scope>
</reference>
<dbReference type="Proteomes" id="UP001153461">
    <property type="component" value="Unassembled WGS sequence"/>
</dbReference>
<evidence type="ECO:0000313" key="1">
    <source>
        <dbReference type="EMBL" id="CAG8330842.1"/>
    </source>
</evidence>
<proteinExistence type="predicted"/>
<protein>
    <submittedName>
        <fullName evidence="1">Uncharacterized protein</fullName>
    </submittedName>
</protein>